<feature type="transmembrane region" description="Helical" evidence="1">
    <location>
        <begin position="56"/>
        <end position="75"/>
    </location>
</feature>
<evidence type="ECO:0000313" key="3">
    <source>
        <dbReference type="Proteomes" id="UP000292958"/>
    </source>
</evidence>
<evidence type="ECO:0000313" key="2">
    <source>
        <dbReference type="EMBL" id="RZU35703.1"/>
    </source>
</evidence>
<sequence>MRGTFLAFGIGAGVPAFWGIVAMLLFNLPEGLASRVFWSTVYITCPFWVIEGPSAIILMPLLNGCLYALLAFGAAKGYASLRETQ</sequence>
<comment type="caution">
    <text evidence="2">The sequence shown here is derived from an EMBL/GenBank/DDBJ whole genome shotgun (WGS) entry which is preliminary data.</text>
</comment>
<dbReference type="AlphaFoldDB" id="A0A4Q7YGC6"/>
<keyword evidence="1" id="KW-1133">Transmembrane helix</keyword>
<proteinExistence type="predicted"/>
<keyword evidence="3" id="KW-1185">Reference proteome</keyword>
<organism evidence="2 3">
    <name type="scientific">Edaphobacter modestus</name>
    <dbReference type="NCBI Taxonomy" id="388466"/>
    <lineage>
        <taxon>Bacteria</taxon>
        <taxon>Pseudomonadati</taxon>
        <taxon>Acidobacteriota</taxon>
        <taxon>Terriglobia</taxon>
        <taxon>Terriglobales</taxon>
        <taxon>Acidobacteriaceae</taxon>
        <taxon>Edaphobacter</taxon>
    </lineage>
</organism>
<keyword evidence="1" id="KW-0812">Transmembrane</keyword>
<dbReference type="EMBL" id="SHKW01000002">
    <property type="protein sequence ID" value="RZU35703.1"/>
    <property type="molecule type" value="Genomic_DNA"/>
</dbReference>
<protein>
    <submittedName>
        <fullName evidence="2">Uncharacterized protein</fullName>
    </submittedName>
</protein>
<evidence type="ECO:0000256" key="1">
    <source>
        <dbReference type="SAM" id="Phobius"/>
    </source>
</evidence>
<name>A0A4Q7YGC6_9BACT</name>
<gene>
    <name evidence="2" type="ORF">BDD14_5795</name>
</gene>
<dbReference type="Proteomes" id="UP000292958">
    <property type="component" value="Unassembled WGS sequence"/>
</dbReference>
<keyword evidence="1" id="KW-0472">Membrane</keyword>
<accession>A0A4Q7YGC6</accession>
<reference evidence="2 3" key="1">
    <citation type="submission" date="2019-02" db="EMBL/GenBank/DDBJ databases">
        <title>Genomic Encyclopedia of Archaeal and Bacterial Type Strains, Phase II (KMG-II): from individual species to whole genera.</title>
        <authorList>
            <person name="Goeker M."/>
        </authorList>
    </citation>
    <scope>NUCLEOTIDE SEQUENCE [LARGE SCALE GENOMIC DNA]</scope>
    <source>
        <strain evidence="2 3">DSM 18101</strain>
    </source>
</reference>
<feature type="transmembrane region" description="Helical" evidence="1">
    <location>
        <begin position="6"/>
        <end position="25"/>
    </location>
</feature>